<reference evidence="1 2" key="1">
    <citation type="submission" date="2022-12" db="EMBL/GenBank/DDBJ databases">
        <title>Chromosome-scale assembly of the Ensete ventricosum genome.</title>
        <authorList>
            <person name="Dussert Y."/>
            <person name="Stocks J."/>
            <person name="Wendawek A."/>
            <person name="Woldeyes F."/>
            <person name="Nichols R.A."/>
            <person name="Borrell J.S."/>
        </authorList>
    </citation>
    <scope>NUCLEOTIDE SEQUENCE [LARGE SCALE GENOMIC DNA]</scope>
    <source>
        <strain evidence="2">cv. Maze</strain>
        <tissue evidence="1">Seeds</tissue>
    </source>
</reference>
<proteinExistence type="predicted"/>
<evidence type="ECO:0000313" key="2">
    <source>
        <dbReference type="Proteomes" id="UP001222027"/>
    </source>
</evidence>
<gene>
    <name evidence="1" type="ORF">OPV22_023643</name>
</gene>
<keyword evidence="2" id="KW-1185">Reference proteome</keyword>
<dbReference type="AlphaFoldDB" id="A0AAV8PD00"/>
<sequence>MACPSFSCKEQPRRVAALVSSYGLHVIIIRSASTVCELVLMLKANAGKSSSHFPALAFAMESDQHFCEQSMGACFCKCRKKWIIAETSGSVFYDRGFNLSIDEPYEQSDQALSVDHLIGSDKALPGGAFRLVDLRVRVGCNSGPTTTTGITTANTIPLSFAASHTALSGSQVYSGLLALLEVAPVGFMDNVVGAVVGVHDLYWAKSTYPGVVCERASSVEDALTTIKSSTKSERRSRKGRPCIGSVSLSATHFIALSITRAASPTRWR</sequence>
<accession>A0AAV8PD00</accession>
<evidence type="ECO:0000313" key="1">
    <source>
        <dbReference type="EMBL" id="KAJ8479916.1"/>
    </source>
</evidence>
<protein>
    <submittedName>
        <fullName evidence="1">Uncharacterized protein</fullName>
    </submittedName>
</protein>
<name>A0AAV8PD00_ENSVE</name>
<dbReference type="EMBL" id="JAQQAF010000006">
    <property type="protein sequence ID" value="KAJ8479916.1"/>
    <property type="molecule type" value="Genomic_DNA"/>
</dbReference>
<comment type="caution">
    <text evidence="1">The sequence shown here is derived from an EMBL/GenBank/DDBJ whole genome shotgun (WGS) entry which is preliminary data.</text>
</comment>
<dbReference type="Proteomes" id="UP001222027">
    <property type="component" value="Unassembled WGS sequence"/>
</dbReference>
<organism evidence="1 2">
    <name type="scientific">Ensete ventricosum</name>
    <name type="common">Abyssinian banana</name>
    <name type="synonym">Musa ensete</name>
    <dbReference type="NCBI Taxonomy" id="4639"/>
    <lineage>
        <taxon>Eukaryota</taxon>
        <taxon>Viridiplantae</taxon>
        <taxon>Streptophyta</taxon>
        <taxon>Embryophyta</taxon>
        <taxon>Tracheophyta</taxon>
        <taxon>Spermatophyta</taxon>
        <taxon>Magnoliopsida</taxon>
        <taxon>Liliopsida</taxon>
        <taxon>Zingiberales</taxon>
        <taxon>Musaceae</taxon>
        <taxon>Ensete</taxon>
    </lineage>
</organism>